<accession>A0A517ZFK6</accession>
<organism evidence="5 6">
    <name type="scientific">Maioricimonas rarisocia</name>
    <dbReference type="NCBI Taxonomy" id="2528026"/>
    <lineage>
        <taxon>Bacteria</taxon>
        <taxon>Pseudomonadati</taxon>
        <taxon>Planctomycetota</taxon>
        <taxon>Planctomycetia</taxon>
        <taxon>Planctomycetales</taxon>
        <taxon>Planctomycetaceae</taxon>
        <taxon>Maioricimonas</taxon>
    </lineage>
</organism>
<feature type="domain" description="Alkaline phosphatase-like protein PglZ C-terminal" evidence="4">
    <location>
        <begin position="789"/>
        <end position="889"/>
    </location>
</feature>
<dbReference type="Pfam" id="PF25862">
    <property type="entry name" value="PglZ_1st"/>
    <property type="match status" value="1"/>
</dbReference>
<evidence type="ECO:0000259" key="2">
    <source>
        <dbReference type="Pfam" id="PF25861"/>
    </source>
</evidence>
<feature type="domain" description="Alkaline phosphatase-like protein PglZ N-terminal" evidence="3">
    <location>
        <begin position="12"/>
        <end position="97"/>
    </location>
</feature>
<proteinExistence type="predicted"/>
<dbReference type="Proteomes" id="UP000320496">
    <property type="component" value="Chromosome"/>
</dbReference>
<dbReference type="Pfam" id="PF08665">
    <property type="entry name" value="PglZ"/>
    <property type="match status" value="1"/>
</dbReference>
<dbReference type="RefSeq" id="WP_197443904.1">
    <property type="nucleotide sequence ID" value="NZ_CP036275.1"/>
</dbReference>
<name>A0A517ZFK6_9PLAN</name>
<dbReference type="InterPro" id="IPR058881">
    <property type="entry name" value="PglZ_2nd"/>
</dbReference>
<dbReference type="InterPro" id="IPR058882">
    <property type="entry name" value="PglZ_C"/>
</dbReference>
<feature type="region of interest" description="Disordered" evidence="1">
    <location>
        <begin position="749"/>
        <end position="771"/>
    </location>
</feature>
<evidence type="ECO:0000256" key="1">
    <source>
        <dbReference type="SAM" id="MobiDB-lite"/>
    </source>
</evidence>
<evidence type="ECO:0000259" key="4">
    <source>
        <dbReference type="Pfam" id="PF25863"/>
    </source>
</evidence>
<gene>
    <name evidence="5" type="ORF">Mal4_56360</name>
</gene>
<evidence type="ECO:0000313" key="5">
    <source>
        <dbReference type="EMBL" id="QDU41270.1"/>
    </source>
</evidence>
<dbReference type="KEGG" id="mri:Mal4_56360"/>
<dbReference type="EMBL" id="CP036275">
    <property type="protein sequence ID" value="QDU41270.1"/>
    <property type="molecule type" value="Genomic_DNA"/>
</dbReference>
<dbReference type="NCBIfam" id="NF033446">
    <property type="entry name" value="BREX_PglZ_2"/>
    <property type="match status" value="1"/>
</dbReference>
<reference evidence="5 6" key="1">
    <citation type="submission" date="2019-02" db="EMBL/GenBank/DDBJ databases">
        <title>Deep-cultivation of Planctomycetes and their phenomic and genomic characterization uncovers novel biology.</title>
        <authorList>
            <person name="Wiegand S."/>
            <person name="Jogler M."/>
            <person name="Boedeker C."/>
            <person name="Pinto D."/>
            <person name="Vollmers J."/>
            <person name="Rivas-Marin E."/>
            <person name="Kohn T."/>
            <person name="Peeters S.H."/>
            <person name="Heuer A."/>
            <person name="Rast P."/>
            <person name="Oberbeckmann S."/>
            <person name="Bunk B."/>
            <person name="Jeske O."/>
            <person name="Meyerdierks A."/>
            <person name="Storesund J.E."/>
            <person name="Kallscheuer N."/>
            <person name="Luecker S."/>
            <person name="Lage O.M."/>
            <person name="Pohl T."/>
            <person name="Merkel B.J."/>
            <person name="Hornburger P."/>
            <person name="Mueller R.-W."/>
            <person name="Bruemmer F."/>
            <person name="Labrenz M."/>
            <person name="Spormann A.M."/>
            <person name="Op den Camp H."/>
            <person name="Overmann J."/>
            <person name="Amann R."/>
            <person name="Jetten M.S.M."/>
            <person name="Mascher T."/>
            <person name="Medema M.H."/>
            <person name="Devos D.P."/>
            <person name="Kaster A.-K."/>
            <person name="Ovreas L."/>
            <person name="Rohde M."/>
            <person name="Galperin M.Y."/>
            <person name="Jogler C."/>
        </authorList>
    </citation>
    <scope>NUCLEOTIDE SEQUENCE [LARGE SCALE GENOMIC DNA]</scope>
    <source>
        <strain evidence="5 6">Mal4</strain>
    </source>
</reference>
<dbReference type="InterPro" id="IPR058880">
    <property type="entry name" value="PglZ_N"/>
</dbReference>
<dbReference type="AlphaFoldDB" id="A0A517ZFK6"/>
<dbReference type="Pfam" id="PF25863">
    <property type="entry name" value="PglZ_C"/>
    <property type="match status" value="1"/>
</dbReference>
<dbReference type="Pfam" id="PF25861">
    <property type="entry name" value="PglZ_2nd"/>
    <property type="match status" value="1"/>
</dbReference>
<sequence length="894" mass="98841">MSQPAPTLSQIRAQVDAIRKKRSGAQTIGIRAAGRWTGDPRVEVGDEQYAIFQCDSPLAMREALLQPADHCTRVLISNVDDAQISDDILLRLTPRRFVPLDGWQIVQSLFQARAIDPRLTRYSWIADMLVDLNPPGGFPPVPSGFLDAETVWRILLQHRIGLDTRGIDLAALLRWSADAEAVAGFRSSSEEFRAAAREWLVEQTGPAAAAILDCVASQPSPDTLPIGLVLGVIFNPRASQKLQKSLGKLEVKYLGGESPAAPIRERWQAAATEAVRMESLPLPKRKHLLARADEILYELEADRFAWISDTSPIGFDQRLQHFGRTLSDVVASSAVTSTESLDQVRESILEHDAARRESRRLQRLEMAMRLVRWLIRSQSSTKPQSLADAARHYLREGGFLDWARQTLRNGDPVQELSQAYAQLCERVTRYREQDSEQFARLLVDWTASKTSDAFVMPVERILDQIVAPLAARTRVLVVVLDGMSVAVFRELMADLLGRDWALLVEEGVGLRPGLATVPSLTEVSRCSLLSGRRSQGNGTQEQSAFTQHPALLKHCRADSPPVLFHKKSLLESDDGGLSGEIREAIASQHRRIVGVVVNAVDDHLLKGDQIDTPWTRDTIVALPTLLQGARTARRTVVLLSDHGHIIENHTRFRQYEGGGDRWRPDEGEPEPGELRIKGPRVVMPDSQTLIAPWTEKLRYKGKKNGYHGGVSPQEMIVPIAVLTAGDTPPDGWTEAPVDLPVWWNADAPASETEQVVTPPPPPKPKPGRLFDPDVEPMTSTSALEPASAVPHWISALLNSPVYASQKELGGRKPVDDQQLTRLLTSLDRRGGKLTSPALARELGCSLMRLRGLLAKVTQVLNIDGYQVISRDDASDTIALDRPLLLKQFDLGESS</sequence>
<evidence type="ECO:0000259" key="3">
    <source>
        <dbReference type="Pfam" id="PF25862"/>
    </source>
</evidence>
<protein>
    <submittedName>
        <fullName evidence="5">PglZ domain protein</fullName>
    </submittedName>
</protein>
<dbReference type="SUPFAM" id="SSF53649">
    <property type="entry name" value="Alkaline phosphatase-like"/>
    <property type="match status" value="1"/>
</dbReference>
<dbReference type="InterPro" id="IPR017850">
    <property type="entry name" value="Alkaline_phosphatase_core_sf"/>
</dbReference>
<feature type="domain" description="Alkaline phosphatase-like protein PglZ second" evidence="2">
    <location>
        <begin position="168"/>
        <end position="306"/>
    </location>
</feature>
<dbReference type="InterPro" id="IPR047992">
    <property type="entry name" value="BREX_PglZ"/>
</dbReference>
<evidence type="ECO:0000313" key="6">
    <source>
        <dbReference type="Proteomes" id="UP000320496"/>
    </source>
</evidence>
<keyword evidence="6" id="KW-1185">Reference proteome</keyword>